<protein>
    <recommendedName>
        <fullName evidence="3">AB hydrolase-1 domain-containing protein</fullName>
    </recommendedName>
</protein>
<name>A0A250WSJ6_9CHLO</name>
<dbReference type="AlphaFoldDB" id="A0A250WSJ6"/>
<dbReference type="GO" id="GO:0016787">
    <property type="term" value="F:hydrolase activity"/>
    <property type="evidence" value="ECO:0007669"/>
    <property type="project" value="InterPro"/>
</dbReference>
<sequence>MIKAAIIPGNGSGNVTNCNWYGWLFNELKMQHDVKPILRNMPDPLHARETVWLPFMEKELGCDRDTVIIGHSSGAAAAMHYAETRHVKGLVLISAYTSDLGDDIERSSGYFSRPWDWEAIKGNTEFRVQFGSKDDPFLPWSEQMEVANSLGLELHDFDDRGHFTDSQFPELLAVIKSKISC</sequence>
<dbReference type="InterPro" id="IPR029058">
    <property type="entry name" value="AB_hydrolase_fold"/>
</dbReference>
<comment type="caution">
    <text evidence="1">The sequence shown here is derived from an EMBL/GenBank/DDBJ whole genome shotgun (WGS) entry which is preliminary data.</text>
</comment>
<dbReference type="STRING" id="1157962.A0A250WSJ6"/>
<evidence type="ECO:0008006" key="3">
    <source>
        <dbReference type="Google" id="ProtNLM"/>
    </source>
</evidence>
<reference evidence="1 2" key="1">
    <citation type="submission" date="2017-08" db="EMBL/GenBank/DDBJ databases">
        <title>Acidophilic green algal genome provides insights into adaptation to an acidic environment.</title>
        <authorList>
            <person name="Hirooka S."/>
            <person name="Hirose Y."/>
            <person name="Kanesaki Y."/>
            <person name="Higuchi S."/>
            <person name="Fujiwara T."/>
            <person name="Onuma R."/>
            <person name="Era A."/>
            <person name="Ohbayashi R."/>
            <person name="Uzuka A."/>
            <person name="Nozaki H."/>
            <person name="Yoshikawa H."/>
            <person name="Miyagishima S.Y."/>
        </authorList>
    </citation>
    <scope>NUCLEOTIDE SEQUENCE [LARGE SCALE GENOMIC DNA]</scope>
    <source>
        <strain evidence="1 2">NIES-2499</strain>
    </source>
</reference>
<dbReference type="SUPFAM" id="SSF53474">
    <property type="entry name" value="alpha/beta-Hydrolases"/>
    <property type="match status" value="1"/>
</dbReference>
<gene>
    <name evidence="1" type="ORF">CEUSTIGMA_g1246.t1</name>
</gene>
<dbReference type="EMBL" id="BEGY01000005">
    <property type="protein sequence ID" value="GAX73795.1"/>
    <property type="molecule type" value="Genomic_DNA"/>
</dbReference>
<evidence type="ECO:0000313" key="1">
    <source>
        <dbReference type="EMBL" id="GAX73795.1"/>
    </source>
</evidence>
<dbReference type="Gene3D" id="3.40.50.1820">
    <property type="entry name" value="alpha/beta hydrolase"/>
    <property type="match status" value="1"/>
</dbReference>
<dbReference type="Proteomes" id="UP000232323">
    <property type="component" value="Unassembled WGS sequence"/>
</dbReference>
<organism evidence="1 2">
    <name type="scientific">Chlamydomonas eustigma</name>
    <dbReference type="NCBI Taxonomy" id="1157962"/>
    <lineage>
        <taxon>Eukaryota</taxon>
        <taxon>Viridiplantae</taxon>
        <taxon>Chlorophyta</taxon>
        <taxon>core chlorophytes</taxon>
        <taxon>Chlorophyceae</taxon>
        <taxon>CS clade</taxon>
        <taxon>Chlamydomonadales</taxon>
        <taxon>Chlamydomonadaceae</taxon>
        <taxon>Chlamydomonas</taxon>
    </lineage>
</organism>
<dbReference type="OrthoDB" id="495350at2759"/>
<evidence type="ECO:0000313" key="2">
    <source>
        <dbReference type="Proteomes" id="UP000232323"/>
    </source>
</evidence>
<accession>A0A250WSJ6</accession>
<dbReference type="PANTHER" id="PTHR15394:SF3">
    <property type="entry name" value="SERINE HYDROLASE RBBP9"/>
    <property type="match status" value="1"/>
</dbReference>
<dbReference type="Pfam" id="PF06821">
    <property type="entry name" value="Ser_hydrolase"/>
    <property type="match status" value="1"/>
</dbReference>
<keyword evidence="2" id="KW-1185">Reference proteome</keyword>
<dbReference type="InterPro" id="IPR010662">
    <property type="entry name" value="RBBP9/YdeN"/>
</dbReference>
<dbReference type="PANTHER" id="PTHR15394">
    <property type="entry name" value="SERINE HYDROLASE RBBP9"/>
    <property type="match status" value="1"/>
</dbReference>
<proteinExistence type="predicted"/>